<dbReference type="SUPFAM" id="SSF160443">
    <property type="entry name" value="SMR domain-like"/>
    <property type="match status" value="1"/>
</dbReference>
<dbReference type="Gene3D" id="3.30.1370.110">
    <property type="match status" value="1"/>
</dbReference>
<proteinExistence type="predicted"/>
<name>A0A3E0H0R3_9GAMM</name>
<dbReference type="PANTHER" id="PTHR35562:SF2">
    <property type="entry name" value="DNA ENDONUCLEASE SMRA-RELATED"/>
    <property type="match status" value="1"/>
</dbReference>
<dbReference type="PANTHER" id="PTHR35562">
    <property type="entry name" value="DNA ENDONUCLEASE SMRA-RELATED"/>
    <property type="match status" value="1"/>
</dbReference>
<dbReference type="EMBL" id="QUNR01000004">
    <property type="protein sequence ID" value="REH36643.1"/>
    <property type="molecule type" value="Genomic_DNA"/>
</dbReference>
<sequence>MKDPLLSALKRQLKAETAVVSAATPTKPARMPELSEEELFARAMHGAKRIHAPAPPPRPTRRPTPSPQALLRRAQAEGELERIDQPLSDTVALLASVAPEAILAFRQQGLQPRQFDQLKAGKLNWQAAVDLHGCTLDQAREAVLNLLDNCQKEHLQVAKIVHGKGLINGQAVLKSAVNGWLKQLPQVLAFSSAIPRDGGTGAVVLLLKRDRQARIDPRLDKPEPL</sequence>
<accession>A0A3E0H0R3</accession>
<dbReference type="GO" id="GO:0004520">
    <property type="term" value="F:DNA endonuclease activity"/>
    <property type="evidence" value="ECO:0007669"/>
    <property type="project" value="TreeGrafter"/>
</dbReference>
<evidence type="ECO:0000259" key="1">
    <source>
        <dbReference type="PROSITE" id="PS50828"/>
    </source>
</evidence>
<organism evidence="2 3">
    <name type="scientific">Paraperlucidibaca baekdonensis</name>
    <dbReference type="NCBI Taxonomy" id="748120"/>
    <lineage>
        <taxon>Bacteria</taxon>
        <taxon>Pseudomonadati</taxon>
        <taxon>Pseudomonadota</taxon>
        <taxon>Gammaproteobacteria</taxon>
        <taxon>Moraxellales</taxon>
        <taxon>Moraxellaceae</taxon>
        <taxon>Paraperlucidibaca</taxon>
    </lineage>
</organism>
<evidence type="ECO:0000313" key="2">
    <source>
        <dbReference type="EMBL" id="REH36643.1"/>
    </source>
</evidence>
<dbReference type="SMART" id="SM00463">
    <property type="entry name" value="SMR"/>
    <property type="match status" value="1"/>
</dbReference>
<keyword evidence="2" id="KW-0540">Nuclease</keyword>
<dbReference type="RefSeq" id="WP_116208607.1">
    <property type="nucleotide sequence ID" value="NZ_QUNR01000004.1"/>
</dbReference>
<feature type="domain" description="Smr" evidence="1">
    <location>
        <begin position="129"/>
        <end position="208"/>
    </location>
</feature>
<protein>
    <submittedName>
        <fullName evidence="2">DNA-nicking Smr family endonuclease</fullName>
    </submittedName>
</protein>
<dbReference type="AlphaFoldDB" id="A0A3E0H0R3"/>
<dbReference type="OrthoDB" id="9808881at2"/>
<dbReference type="PROSITE" id="PS50828">
    <property type="entry name" value="SMR"/>
    <property type="match status" value="1"/>
</dbReference>
<dbReference type="InterPro" id="IPR036063">
    <property type="entry name" value="Smr_dom_sf"/>
</dbReference>
<keyword evidence="3" id="KW-1185">Reference proteome</keyword>
<keyword evidence="2" id="KW-0378">Hydrolase</keyword>
<dbReference type="InterPro" id="IPR002625">
    <property type="entry name" value="Smr_dom"/>
</dbReference>
<comment type="caution">
    <text evidence="2">The sequence shown here is derived from an EMBL/GenBank/DDBJ whole genome shotgun (WGS) entry which is preliminary data.</text>
</comment>
<gene>
    <name evidence="2" type="ORF">DFR26_1775</name>
</gene>
<dbReference type="Proteomes" id="UP000256774">
    <property type="component" value="Unassembled WGS sequence"/>
</dbReference>
<reference evidence="2 3" key="1">
    <citation type="submission" date="2018-08" db="EMBL/GenBank/DDBJ databases">
        <title>Genomic Encyclopedia of Type Strains, Phase IV (KMG-IV): sequencing the most valuable type-strain genomes for metagenomic binning, comparative biology and taxonomic classification.</title>
        <authorList>
            <person name="Goeker M."/>
        </authorList>
    </citation>
    <scope>NUCLEOTIDE SEQUENCE [LARGE SCALE GENOMIC DNA]</scope>
    <source>
        <strain evidence="2 3">DSM 26022</strain>
    </source>
</reference>
<evidence type="ECO:0000313" key="3">
    <source>
        <dbReference type="Proteomes" id="UP000256774"/>
    </source>
</evidence>
<dbReference type="Pfam" id="PF01713">
    <property type="entry name" value="Smr"/>
    <property type="match status" value="1"/>
</dbReference>
<keyword evidence="2" id="KW-0255">Endonuclease</keyword>